<name>X0YC39_9ZZZZ</name>
<reference evidence="2" key="1">
    <citation type="journal article" date="2014" name="Front. Microbiol.">
        <title>High frequency of phylogenetically diverse reductive dehalogenase-homologous genes in deep subseafloor sedimentary metagenomes.</title>
        <authorList>
            <person name="Kawai M."/>
            <person name="Futagami T."/>
            <person name="Toyoda A."/>
            <person name="Takaki Y."/>
            <person name="Nishi S."/>
            <person name="Hori S."/>
            <person name="Arai W."/>
            <person name="Tsubouchi T."/>
            <person name="Morono Y."/>
            <person name="Uchiyama I."/>
            <person name="Ito T."/>
            <person name="Fujiyama A."/>
            <person name="Inagaki F."/>
            <person name="Takami H."/>
        </authorList>
    </citation>
    <scope>NUCLEOTIDE SEQUENCE</scope>
    <source>
        <strain evidence="2">Expedition CK06-06</strain>
    </source>
</reference>
<dbReference type="Pfam" id="PF04233">
    <property type="entry name" value="Phage_Mu_F"/>
    <property type="match status" value="1"/>
</dbReference>
<dbReference type="EMBL" id="BARS01051156">
    <property type="protein sequence ID" value="GAG53394.1"/>
    <property type="molecule type" value="Genomic_DNA"/>
</dbReference>
<feature type="domain" description="Phage head morphogenesis" evidence="1">
    <location>
        <begin position="115"/>
        <end position="222"/>
    </location>
</feature>
<sequence length="236" mass="26092">MEKQAWRFQTDAQQVGSFRTWLKTTTDAKILTTDGLTGKPWTDTYVDSAYKKGMLRGYTDVHKEALAESSDFYQGTKKQFLHDAFGAPETISKLELVSTRVFEELKGINAAMAQGLQRELANGLVNGLGPKAIAKRMTDTISGLTKKRALVLARTETIYAHAEGQLDSFERLGVTQVGIMAEWKTAGDDLVCPLCNPLEGVVMTIKEARGLIPRHPNCRCAWIPADANTKEKGQVR</sequence>
<organism evidence="2">
    <name type="scientific">marine sediment metagenome</name>
    <dbReference type="NCBI Taxonomy" id="412755"/>
    <lineage>
        <taxon>unclassified sequences</taxon>
        <taxon>metagenomes</taxon>
        <taxon>ecological metagenomes</taxon>
    </lineage>
</organism>
<protein>
    <recommendedName>
        <fullName evidence="1">Phage head morphogenesis domain-containing protein</fullName>
    </recommendedName>
</protein>
<accession>X0YC39</accession>
<dbReference type="AlphaFoldDB" id="X0YC39"/>
<dbReference type="NCBIfam" id="TIGR01641">
    <property type="entry name" value="phageSPP1_gp7"/>
    <property type="match status" value="1"/>
</dbReference>
<dbReference type="InterPro" id="IPR006528">
    <property type="entry name" value="Phage_head_morphogenesis_dom"/>
</dbReference>
<feature type="non-terminal residue" evidence="2">
    <location>
        <position position="236"/>
    </location>
</feature>
<comment type="caution">
    <text evidence="2">The sequence shown here is derived from an EMBL/GenBank/DDBJ whole genome shotgun (WGS) entry which is preliminary data.</text>
</comment>
<evidence type="ECO:0000259" key="1">
    <source>
        <dbReference type="Pfam" id="PF04233"/>
    </source>
</evidence>
<gene>
    <name evidence="2" type="ORF">S01H1_76246</name>
</gene>
<evidence type="ECO:0000313" key="2">
    <source>
        <dbReference type="EMBL" id="GAG53394.1"/>
    </source>
</evidence>
<proteinExistence type="predicted"/>